<evidence type="ECO:0000256" key="2">
    <source>
        <dbReference type="ARBA" id="ARBA00022692"/>
    </source>
</evidence>
<evidence type="ECO:0000256" key="4">
    <source>
        <dbReference type="ARBA" id="ARBA00023136"/>
    </source>
</evidence>
<keyword evidence="4 5" id="KW-0472">Membrane</keyword>
<evidence type="ECO:0000256" key="5">
    <source>
        <dbReference type="SAM" id="Phobius"/>
    </source>
</evidence>
<dbReference type="PROSITE" id="PS50801">
    <property type="entry name" value="STAS"/>
    <property type="match status" value="1"/>
</dbReference>
<dbReference type="InterPro" id="IPR011547">
    <property type="entry name" value="SLC26A/SulP_dom"/>
</dbReference>
<dbReference type="Gene3D" id="3.30.750.24">
    <property type="entry name" value="STAS domain"/>
    <property type="match status" value="1"/>
</dbReference>
<dbReference type="PaxDb" id="6239-F14D12.5"/>
<feature type="transmembrane region" description="Helical" evidence="5">
    <location>
        <begin position="173"/>
        <end position="194"/>
    </location>
</feature>
<dbReference type="GO" id="GO:0005886">
    <property type="term" value="C:plasma membrane"/>
    <property type="evidence" value="ECO:0000318"/>
    <property type="project" value="GO_Central"/>
</dbReference>
<dbReference type="Bgee" id="WBGene00017464">
    <property type="expression patterns" value="Expressed in larva and 1 other cell type or tissue"/>
</dbReference>
<dbReference type="OrthoDB" id="5807933at2759"/>
<comment type="subcellular location">
    <subcellularLocation>
        <location evidence="1">Membrane</location>
        <topology evidence="1">Multi-pass membrane protein</topology>
    </subcellularLocation>
</comment>
<evidence type="ECO:0000313" key="9">
    <source>
        <dbReference type="Proteomes" id="UP000001940"/>
    </source>
</evidence>
<proteinExistence type="evidence at transcript level"/>
<evidence type="ECO:0000313" key="10">
    <source>
        <dbReference type="WormBase" id="F14D12.5"/>
    </source>
</evidence>
<dbReference type="GO" id="GO:1902358">
    <property type="term" value="P:sulfate transmembrane transport"/>
    <property type="evidence" value="ECO:0000318"/>
    <property type="project" value="GO_Central"/>
</dbReference>
<reference evidence="8" key="4">
    <citation type="submission" date="2024-10" db="EMBL/GenBank/DDBJ databases">
        <authorList>
            <consortium name="WormBase Consortium"/>
            <person name="WormBase"/>
        </authorList>
    </citation>
    <scope>NUCLEOTIDE SEQUENCE</scope>
    <source>
        <strain evidence="8">Bristol N2</strain>
    </source>
</reference>
<feature type="transmembrane region" description="Helical" evidence="5">
    <location>
        <begin position="391"/>
        <end position="424"/>
    </location>
</feature>
<dbReference type="EMBL" id="BX284606">
    <property type="protein sequence ID" value="CCD83471.1"/>
    <property type="molecule type" value="Genomic_DNA"/>
</dbReference>
<dbReference type="STRING" id="6239.F14D12.5.1"/>
<reference evidence="8" key="2">
    <citation type="submission" date="2003-03" db="EMBL/GenBank/DDBJ databases">
        <authorList>
            <person name="Sulson J.E."/>
            <person name="Waterston R."/>
        </authorList>
    </citation>
    <scope>NUCLEOTIDE SEQUENCE</scope>
    <source>
        <strain evidence="8">Bristol N2</strain>
    </source>
</reference>
<protein>
    <submittedName>
        <fullName evidence="7">Anion transporter SULP-2</fullName>
    </submittedName>
    <submittedName>
        <fullName evidence="8">STAS domain-containing protein</fullName>
    </submittedName>
</protein>
<name>G5EDS5_CAEEL</name>
<gene>
    <name evidence="8 10" type="primary">sulp-2</name>
    <name evidence="8" type="ORF">CELE_F14D12.5</name>
    <name evidence="10" type="ORF">F14D12.5</name>
</gene>
<dbReference type="EMBL" id="AY887908">
    <property type="protein sequence ID" value="AAX34420.1"/>
    <property type="molecule type" value="mRNA"/>
</dbReference>
<feature type="transmembrane region" description="Helical" evidence="5">
    <location>
        <begin position="232"/>
        <end position="251"/>
    </location>
</feature>
<dbReference type="FunCoup" id="G5EDS5">
    <property type="interactions" value="27"/>
</dbReference>
<dbReference type="Reactome" id="R-CEL-174362">
    <property type="pathway name" value="Transport and metabolism of PAPS"/>
</dbReference>
<dbReference type="GO" id="GO:0016323">
    <property type="term" value="C:basolateral plasma membrane"/>
    <property type="evidence" value="ECO:0000314"/>
    <property type="project" value="WormBase"/>
</dbReference>
<dbReference type="GO" id="GO:0015106">
    <property type="term" value="F:bicarbonate transmembrane transporter activity"/>
    <property type="evidence" value="ECO:0000318"/>
    <property type="project" value="GO_Central"/>
</dbReference>
<feature type="transmembrane region" description="Helical" evidence="5">
    <location>
        <begin position="445"/>
        <end position="477"/>
    </location>
</feature>
<dbReference type="KEGG" id="cel:CELE_F14D12.5"/>
<dbReference type="SMR" id="G5EDS5"/>
<dbReference type="InterPro" id="IPR002645">
    <property type="entry name" value="STAS_dom"/>
</dbReference>
<sequence length="652" mass="73185">MKQEEYDQMYSFNREGNETWVKKKINNYCTFLSKDGIRKIILRRVPVIDWIGSYQINNFASDFIAGLTMGVYNVPQAMSYSILAGLPPVYGLYASFFPPFLYSIFGSAKHSSIGVFSITCLMVDKCVKKMLKFRNENPEKFTSVQAIEIVTSLCILTGIIQAVMAIFRCDKPMKFLGAPAISAITFSACFFGVVSQIPKLCGFSVPSRNEHWFSLVHSILDIFENCHKSNTATLCISASALVFLIGSRIFIEPFFKNHKKLQSIPFPKELITIVIATSASYFFDFEHRFGVKTLHTVPRGFPYPDVPRIDIWPYIFQDALSIAVVAYAVTMAMGQEFATKHRYRIDSNQELLALGFINIGSSFFSVFPTSASFSRTLVNERSGAKTQLSGITSACFMALVITTIGPYLASLPSCILSAIVIVVLESMLRKCTVLPGLWRCSKHDFWIWIITAVVTLSSDIAQGVAAGIFTAIFTIAIQSQQPTIKLLGQIRPNDFRPMNHYSLAKETSFRIIRFDAPLIFANVEKFLDNVRDSTSATTKKRSASCDSQEDIEWSAIILDCHTWIYTDSMGIAAVKQINEELRQIRILLLFANLKSSLRRQYGNAGLIGEGNIGRNQMYPSIQDALDSAHELIKNHKMFFDCEKSMPPEKIVP</sequence>
<dbReference type="Reactome" id="R-CEL-427601">
    <property type="pathway name" value="Multifunctional anion exchangers"/>
</dbReference>
<evidence type="ECO:0000313" key="7">
    <source>
        <dbReference type="EMBL" id="AAX34420.1"/>
    </source>
</evidence>
<accession>G5EDS5</accession>
<feature type="transmembrane region" description="Helical" evidence="5">
    <location>
        <begin position="144"/>
        <end position="167"/>
    </location>
</feature>
<dbReference type="GeneID" id="180828"/>
<reference evidence="8 9" key="1">
    <citation type="journal article" date="1998" name="Science">
        <title>Genome sequence of the nematode C. elegans: a platform for investigating biology.</title>
        <authorList>
            <consortium name="The C. elegans sequencing consortium"/>
            <person name="Sulson J.E."/>
            <person name="Waterston R."/>
        </authorList>
    </citation>
    <scope>NUCLEOTIDE SEQUENCE [LARGE SCALE GENOMIC DNA]</scope>
    <source>
        <strain evidence="8 9">Bristol N2</strain>
    </source>
</reference>
<reference evidence="7" key="3">
    <citation type="journal article" date="2005" name="Am. J. Physiol.">
        <title>The abts and sulp families of anion transporters from Caenorhabditis elegans.</title>
        <authorList>
            <person name="Sherman T."/>
            <person name="Chernova M.N."/>
            <person name="Clark J.S."/>
            <person name="Jiang L."/>
            <person name="Alper S.L."/>
            <person name="Nehrke K."/>
        </authorList>
    </citation>
    <scope>NUCLEOTIDE SEQUENCE</scope>
</reference>
<dbReference type="eggNOG" id="KOG0236">
    <property type="taxonomic scope" value="Eukaryota"/>
</dbReference>
<dbReference type="SUPFAM" id="SSF52091">
    <property type="entry name" value="SpoIIaa-like"/>
    <property type="match status" value="1"/>
</dbReference>
<dbReference type="Proteomes" id="UP000001940">
    <property type="component" value="Chromosome X"/>
</dbReference>
<dbReference type="AlphaFoldDB" id="G5EDS5"/>
<feature type="transmembrane region" description="Helical" evidence="5">
    <location>
        <begin position="311"/>
        <end position="330"/>
    </location>
</feature>
<dbReference type="InterPro" id="IPR001902">
    <property type="entry name" value="SLC26A/SulP_fam"/>
</dbReference>
<dbReference type="GO" id="GO:0015116">
    <property type="term" value="F:sulfate transmembrane transporter activity"/>
    <property type="evidence" value="ECO:0000314"/>
    <property type="project" value="WormBase"/>
</dbReference>
<evidence type="ECO:0000256" key="3">
    <source>
        <dbReference type="ARBA" id="ARBA00022989"/>
    </source>
</evidence>
<evidence type="ECO:0000313" key="8">
    <source>
        <dbReference type="EMBL" id="CCD83471.1"/>
    </source>
</evidence>
<dbReference type="Pfam" id="PF00916">
    <property type="entry name" value="Sulfate_transp"/>
    <property type="match status" value="1"/>
</dbReference>
<dbReference type="GO" id="GO:0019531">
    <property type="term" value="F:oxalate transmembrane transporter activity"/>
    <property type="evidence" value="ECO:0000318"/>
    <property type="project" value="GO_Central"/>
</dbReference>
<dbReference type="PANTHER" id="PTHR11814">
    <property type="entry name" value="SULFATE TRANSPORTER"/>
    <property type="match status" value="1"/>
</dbReference>
<dbReference type="InterPro" id="IPR036513">
    <property type="entry name" value="STAS_dom_sf"/>
</dbReference>
<feature type="transmembrane region" description="Helical" evidence="5">
    <location>
        <begin position="100"/>
        <end position="123"/>
    </location>
</feature>
<evidence type="ECO:0000259" key="6">
    <source>
        <dbReference type="PROSITE" id="PS50801"/>
    </source>
</evidence>
<dbReference type="CDD" id="cd07042">
    <property type="entry name" value="STAS_SulP_like_sulfate_transporter"/>
    <property type="match status" value="1"/>
</dbReference>
<dbReference type="CTD" id="180828"/>
<dbReference type="AGR" id="WB:WBGene00017464"/>
<dbReference type="RefSeq" id="NP_508944.1">
    <property type="nucleotide sequence ID" value="NM_076543.7"/>
</dbReference>
<dbReference type="NCBIfam" id="TIGR00815">
    <property type="entry name" value="sulP"/>
    <property type="match status" value="1"/>
</dbReference>
<keyword evidence="2 5" id="KW-0812">Transmembrane</keyword>
<keyword evidence="9" id="KW-1185">Reference proteome</keyword>
<dbReference type="OMA" id="FSITCLM"/>
<dbReference type="GO" id="GO:0015108">
    <property type="term" value="F:chloride transmembrane transporter activity"/>
    <property type="evidence" value="ECO:0000318"/>
    <property type="project" value="GO_Central"/>
</dbReference>
<feature type="domain" description="STAS" evidence="6">
    <location>
        <begin position="499"/>
        <end position="628"/>
    </location>
</feature>
<dbReference type="PIR" id="T16077">
    <property type="entry name" value="T16077"/>
</dbReference>
<feature type="transmembrane region" description="Helical" evidence="5">
    <location>
        <begin position="351"/>
        <end position="371"/>
    </location>
</feature>
<keyword evidence="3 5" id="KW-1133">Transmembrane helix</keyword>
<dbReference type="WormBase" id="F14D12.5">
    <property type="protein sequence ID" value="CE27963"/>
    <property type="gene ID" value="WBGene00017464"/>
    <property type="gene designation" value="sulp-2"/>
</dbReference>
<dbReference type="GO" id="GO:1902476">
    <property type="term" value="P:chloride transmembrane transport"/>
    <property type="evidence" value="ECO:0000318"/>
    <property type="project" value="GO_Central"/>
</dbReference>
<dbReference type="HOGENOM" id="CLU_003182_9_2_1"/>
<evidence type="ECO:0000256" key="1">
    <source>
        <dbReference type="ARBA" id="ARBA00004141"/>
    </source>
</evidence>
<dbReference type="GO" id="GO:0097730">
    <property type="term" value="C:non-motile cilium"/>
    <property type="evidence" value="ECO:0000314"/>
    <property type="project" value="WormBase"/>
</dbReference>
<dbReference type="Pfam" id="PF01740">
    <property type="entry name" value="STAS"/>
    <property type="match status" value="1"/>
</dbReference>
<organism evidence="8 9">
    <name type="scientific">Caenorhabditis elegans</name>
    <dbReference type="NCBI Taxonomy" id="6239"/>
    <lineage>
        <taxon>Eukaryota</taxon>
        <taxon>Metazoa</taxon>
        <taxon>Ecdysozoa</taxon>
        <taxon>Nematoda</taxon>
        <taxon>Chromadorea</taxon>
        <taxon>Rhabditida</taxon>
        <taxon>Rhabditina</taxon>
        <taxon>Rhabditomorpha</taxon>
        <taxon>Rhabditoidea</taxon>
        <taxon>Rhabditidae</taxon>
        <taxon>Peloderinae</taxon>
        <taxon>Caenorhabditis</taxon>
    </lineage>
</organism>